<organism evidence="1 2">
    <name type="scientific">Alishewanella jeotgali KCTC 22429</name>
    <dbReference type="NCBI Taxonomy" id="1129374"/>
    <lineage>
        <taxon>Bacteria</taxon>
        <taxon>Pseudomonadati</taxon>
        <taxon>Pseudomonadota</taxon>
        <taxon>Gammaproteobacteria</taxon>
        <taxon>Alteromonadales</taxon>
        <taxon>Alteromonadaceae</taxon>
        <taxon>Alishewanella</taxon>
    </lineage>
</organism>
<proteinExistence type="predicted"/>
<evidence type="ECO:0000313" key="1">
    <source>
        <dbReference type="EMBL" id="EHR39361.1"/>
    </source>
</evidence>
<reference evidence="1 2" key="1">
    <citation type="journal article" date="2012" name="J. Bacteriol.">
        <title>Genome Sequence of Extracellular-Protease-Producing Alishewanella jeotgali Isolated from Traditional Korean Fermented Seafood.</title>
        <authorList>
            <person name="Jung J."/>
            <person name="Chun J."/>
            <person name="Park W."/>
        </authorList>
    </citation>
    <scope>NUCLEOTIDE SEQUENCE [LARGE SCALE GENOMIC DNA]</scope>
    <source>
        <strain evidence="1 2">KCTC 22429</strain>
    </source>
</reference>
<comment type="caution">
    <text evidence="1">The sequence shown here is derived from an EMBL/GenBank/DDBJ whole genome shotgun (WGS) entry which is preliminary data.</text>
</comment>
<dbReference type="EMBL" id="AHTH01000059">
    <property type="protein sequence ID" value="EHR39361.1"/>
    <property type="molecule type" value="Genomic_DNA"/>
</dbReference>
<name>H3ZJ73_9ALTE</name>
<sequence length="92" mass="10650">MNQLSKEQSAHLEVVKTAILYARNELYRVDENSKVGILADLLDAIHNTPEFVEKMFCSSSEYVNIYYESFDKKYPDSISLVSTYYQALNENI</sequence>
<evidence type="ECO:0000313" key="2">
    <source>
        <dbReference type="Proteomes" id="UP000012046"/>
    </source>
</evidence>
<keyword evidence="2" id="KW-1185">Reference proteome</keyword>
<dbReference type="AlphaFoldDB" id="H3ZJ73"/>
<gene>
    <name evidence="1" type="ORF">AJE_17195</name>
</gene>
<dbReference type="Proteomes" id="UP000012046">
    <property type="component" value="Unassembled WGS sequence"/>
</dbReference>
<protein>
    <submittedName>
        <fullName evidence="1">Uncharacterized protein</fullName>
    </submittedName>
</protein>
<accession>H3ZJ73</accession>
<dbReference type="RefSeq" id="WP_008951931.1">
    <property type="nucleotide sequence ID" value="NZ_AHTH01000059.1"/>
</dbReference>